<organism evidence="2 3">
    <name type="scientific">Microbacterium panaciterrae</name>
    <dbReference type="NCBI Taxonomy" id="985759"/>
    <lineage>
        <taxon>Bacteria</taxon>
        <taxon>Bacillati</taxon>
        <taxon>Actinomycetota</taxon>
        <taxon>Actinomycetes</taxon>
        <taxon>Micrococcales</taxon>
        <taxon>Microbacteriaceae</taxon>
        <taxon>Microbacterium</taxon>
    </lineage>
</organism>
<protein>
    <recommendedName>
        <fullName evidence="1">TrwC relaxase domain-containing protein</fullName>
    </recommendedName>
</protein>
<sequence>MLSLHATRQHQPAITCSSPEIGRSIGHWVGNGTADLGVNGFVTDVELSEYLPTFHDVTQSAIAAFDMVCATPLSVNAIWTLTDDGQLEQTLESTGGVAAQHTLGYLQQNAAATLRGPGGVRQIGLRNGLIGVRFQHGQAYNGAPDLHDHIVILNLALGDDGRWGPLDEDLLTGSIEAASEHHTRQLIAAIEERTGLRFQHRHDSRDQVARWELALASKHILEPFRGLPSVRDQAVTT</sequence>
<name>A0ABP8PDT9_9MICO</name>
<gene>
    <name evidence="2" type="ORF">GCM10023171_17730</name>
</gene>
<keyword evidence="3" id="KW-1185">Reference proteome</keyword>
<dbReference type="InterPro" id="IPR014862">
    <property type="entry name" value="TrwC"/>
</dbReference>
<dbReference type="RefSeq" id="WP_345186196.1">
    <property type="nucleotide sequence ID" value="NZ_BAABGP010000012.1"/>
</dbReference>
<evidence type="ECO:0000313" key="3">
    <source>
        <dbReference type="Proteomes" id="UP001500731"/>
    </source>
</evidence>
<reference evidence="3" key="1">
    <citation type="journal article" date="2019" name="Int. J. Syst. Evol. Microbiol.">
        <title>The Global Catalogue of Microorganisms (GCM) 10K type strain sequencing project: providing services to taxonomists for standard genome sequencing and annotation.</title>
        <authorList>
            <consortium name="The Broad Institute Genomics Platform"/>
            <consortium name="The Broad Institute Genome Sequencing Center for Infectious Disease"/>
            <person name="Wu L."/>
            <person name="Ma J."/>
        </authorList>
    </citation>
    <scope>NUCLEOTIDE SEQUENCE [LARGE SCALE GENOMIC DNA]</scope>
    <source>
        <strain evidence="3">JCM 17839</strain>
    </source>
</reference>
<dbReference type="Pfam" id="PF08751">
    <property type="entry name" value="TrwC"/>
    <property type="match status" value="1"/>
</dbReference>
<dbReference type="SUPFAM" id="SSF55464">
    <property type="entry name" value="Origin of replication-binding domain, RBD-like"/>
    <property type="match status" value="1"/>
</dbReference>
<dbReference type="Proteomes" id="UP001500731">
    <property type="component" value="Unassembled WGS sequence"/>
</dbReference>
<proteinExistence type="predicted"/>
<accession>A0ABP8PDT9</accession>
<comment type="caution">
    <text evidence="2">The sequence shown here is derived from an EMBL/GenBank/DDBJ whole genome shotgun (WGS) entry which is preliminary data.</text>
</comment>
<evidence type="ECO:0000259" key="1">
    <source>
        <dbReference type="Pfam" id="PF08751"/>
    </source>
</evidence>
<evidence type="ECO:0000313" key="2">
    <source>
        <dbReference type="EMBL" id="GAA4484598.1"/>
    </source>
</evidence>
<dbReference type="EMBL" id="BAABGP010000012">
    <property type="protein sequence ID" value="GAA4484598.1"/>
    <property type="molecule type" value="Genomic_DNA"/>
</dbReference>
<feature type="domain" description="TrwC relaxase" evidence="1">
    <location>
        <begin position="23"/>
        <end position="224"/>
    </location>
</feature>